<evidence type="ECO:0000256" key="4">
    <source>
        <dbReference type="SAM" id="MobiDB-lite"/>
    </source>
</evidence>
<keyword evidence="3" id="KW-0539">Nucleus</keyword>
<dbReference type="InterPro" id="IPR009071">
    <property type="entry name" value="HMG_box_dom"/>
</dbReference>
<feature type="compositionally biased region" description="Basic and acidic residues" evidence="4">
    <location>
        <begin position="146"/>
        <end position="155"/>
    </location>
</feature>
<feature type="region of interest" description="Disordered" evidence="4">
    <location>
        <begin position="245"/>
        <end position="265"/>
    </location>
</feature>
<feature type="compositionally biased region" description="Basic and acidic residues" evidence="4">
    <location>
        <begin position="51"/>
        <end position="91"/>
    </location>
</feature>
<dbReference type="eggNOG" id="KOG3223">
    <property type="taxonomic scope" value="Eukaryota"/>
</dbReference>
<evidence type="ECO:0000256" key="2">
    <source>
        <dbReference type="ARBA" id="ARBA00023054"/>
    </source>
</evidence>
<dbReference type="SUPFAM" id="SSF47095">
    <property type="entry name" value="HMG-box"/>
    <property type="match status" value="1"/>
</dbReference>
<dbReference type="STRING" id="431595.K3WDG6"/>
<feature type="compositionally biased region" description="Polar residues" evidence="4">
    <location>
        <begin position="251"/>
        <end position="265"/>
    </location>
</feature>
<evidence type="ECO:0000313" key="6">
    <source>
        <dbReference type="EnsemblProtists" id="PYU1_T003007"/>
    </source>
</evidence>
<dbReference type="Proteomes" id="UP000019132">
    <property type="component" value="Unassembled WGS sequence"/>
</dbReference>
<dbReference type="Pfam" id="PF22048">
    <property type="entry name" value="LSO1_2-like"/>
    <property type="match status" value="1"/>
</dbReference>
<dbReference type="InterPro" id="IPR054414">
    <property type="entry name" value="Ccdc124/Oxs1_C"/>
</dbReference>
<dbReference type="GO" id="GO:0006366">
    <property type="term" value="P:transcription by RNA polymerase II"/>
    <property type="evidence" value="ECO:0007669"/>
    <property type="project" value="TreeGrafter"/>
</dbReference>
<dbReference type="PROSITE" id="PS50118">
    <property type="entry name" value="HMG_BOX_2"/>
    <property type="match status" value="1"/>
</dbReference>
<evidence type="ECO:0000256" key="1">
    <source>
        <dbReference type="ARBA" id="ARBA00008296"/>
    </source>
</evidence>
<feature type="compositionally biased region" description="Basic and acidic residues" evidence="4">
    <location>
        <begin position="99"/>
        <end position="111"/>
    </location>
</feature>
<dbReference type="EMBL" id="GL376628">
    <property type="status" value="NOT_ANNOTATED_CDS"/>
    <property type="molecule type" value="Genomic_DNA"/>
</dbReference>
<keyword evidence="3" id="KW-0238">DNA-binding</keyword>
<reference evidence="7" key="1">
    <citation type="journal article" date="2010" name="Genome Biol.">
        <title>Genome sequence of the necrotrophic plant pathogen Pythium ultimum reveals original pathogenicity mechanisms and effector repertoire.</title>
        <authorList>
            <person name="Levesque C.A."/>
            <person name="Brouwer H."/>
            <person name="Cano L."/>
            <person name="Hamilton J.P."/>
            <person name="Holt C."/>
            <person name="Huitema E."/>
            <person name="Raffaele S."/>
            <person name="Robideau G.P."/>
            <person name="Thines M."/>
            <person name="Win J."/>
            <person name="Zerillo M.M."/>
            <person name="Beakes G.W."/>
            <person name="Boore J.L."/>
            <person name="Busam D."/>
            <person name="Dumas B."/>
            <person name="Ferriera S."/>
            <person name="Fuerstenberg S.I."/>
            <person name="Gachon C.M."/>
            <person name="Gaulin E."/>
            <person name="Govers F."/>
            <person name="Grenville-Briggs L."/>
            <person name="Horner N."/>
            <person name="Hostetler J."/>
            <person name="Jiang R.H."/>
            <person name="Johnson J."/>
            <person name="Krajaejun T."/>
            <person name="Lin H."/>
            <person name="Meijer H.J."/>
            <person name="Moore B."/>
            <person name="Morris P."/>
            <person name="Phuntmart V."/>
            <person name="Puiu D."/>
            <person name="Shetty J."/>
            <person name="Stajich J.E."/>
            <person name="Tripathy S."/>
            <person name="Wawra S."/>
            <person name="van West P."/>
            <person name="Whitty B.R."/>
            <person name="Coutinho P.M."/>
            <person name="Henrissat B."/>
            <person name="Martin F."/>
            <person name="Thomas P.D."/>
            <person name="Tyler B.M."/>
            <person name="De Vries R.P."/>
            <person name="Kamoun S."/>
            <person name="Yandell M."/>
            <person name="Tisserat N."/>
            <person name="Buell C.R."/>
        </authorList>
    </citation>
    <scope>NUCLEOTIDE SEQUENCE</scope>
    <source>
        <strain evidence="7">DAOM:BR144</strain>
    </source>
</reference>
<name>K3WDG6_GLOUD</name>
<organism evidence="6 7">
    <name type="scientific">Globisporangium ultimum (strain ATCC 200006 / CBS 805.95 / DAOM BR144)</name>
    <name type="common">Pythium ultimum</name>
    <dbReference type="NCBI Taxonomy" id="431595"/>
    <lineage>
        <taxon>Eukaryota</taxon>
        <taxon>Sar</taxon>
        <taxon>Stramenopiles</taxon>
        <taxon>Oomycota</taxon>
        <taxon>Peronosporomycetes</taxon>
        <taxon>Pythiales</taxon>
        <taxon>Pythiaceae</taxon>
        <taxon>Globisporangium</taxon>
    </lineage>
</organism>
<dbReference type="GO" id="GO:0005634">
    <property type="term" value="C:nucleus"/>
    <property type="evidence" value="ECO:0007669"/>
    <property type="project" value="UniProtKB-UniRule"/>
</dbReference>
<dbReference type="EnsemblProtists" id="PYU1_T003007">
    <property type="protein sequence ID" value="PYU1_T003007"/>
    <property type="gene ID" value="PYU1_G003004"/>
</dbReference>
<sequence>MGKKPSGGVNSKVEAGNARKAAVKSAKDAKASAASAAVESAEWAKGANSRGDARKAEEERKRQEAEARKAELRRIQELEEHSMAKIEDKGAIRKSKTKDKKELNKPWEEALKPALKKSNKGSRAPPPAPAAAASSSGKMTQAQMRALREEEEAKNAKKPGKNAIQFDQPNFRENRNREIDMDIEARSIDAALGALTTSDKELEKHPERRAKAAYKAFEEAMMPELKQDYPGLKLSQYKQKLSEMWRRSPENPLNQESLAYNTKTK</sequence>
<dbReference type="GO" id="GO:0003677">
    <property type="term" value="F:DNA binding"/>
    <property type="evidence" value="ECO:0007669"/>
    <property type="project" value="UniProtKB-UniRule"/>
</dbReference>
<feature type="region of interest" description="Disordered" evidence="4">
    <location>
        <begin position="1"/>
        <end position="174"/>
    </location>
</feature>
<protein>
    <recommendedName>
        <fullName evidence="5">HMG box domain-containing protein</fullName>
    </recommendedName>
</protein>
<dbReference type="PANTHER" id="PTHR21680">
    <property type="entry name" value="COILED-COIL DOMAIN-CONTAINING PROTEIN 124"/>
    <property type="match status" value="1"/>
</dbReference>
<dbReference type="VEuPathDB" id="FungiDB:PYU1_G003004"/>
<dbReference type="InParanoid" id="K3WDG6"/>
<dbReference type="InterPro" id="IPR036910">
    <property type="entry name" value="HMG_box_dom_sf"/>
</dbReference>
<accession>K3WDG6</accession>
<reference evidence="6" key="3">
    <citation type="submission" date="2015-02" db="UniProtKB">
        <authorList>
            <consortium name="EnsemblProtists"/>
        </authorList>
    </citation>
    <scope>IDENTIFICATION</scope>
    <source>
        <strain evidence="6">DAOM BR144</strain>
    </source>
</reference>
<dbReference type="Pfam" id="PF06244">
    <property type="entry name" value="Ccdc124"/>
    <property type="match status" value="1"/>
</dbReference>
<dbReference type="PANTHER" id="PTHR21680:SF0">
    <property type="entry name" value="COILED-COIL DOMAIN-CONTAINING PROTEIN 124"/>
    <property type="match status" value="1"/>
</dbReference>
<proteinExistence type="inferred from homology"/>
<feature type="DNA-binding region" description="HMG box" evidence="3">
    <location>
        <begin position="207"/>
        <end position="265"/>
    </location>
</feature>
<feature type="domain" description="HMG box" evidence="5">
    <location>
        <begin position="207"/>
        <end position="265"/>
    </location>
</feature>
<dbReference type="GO" id="GO:0003713">
    <property type="term" value="F:transcription coactivator activity"/>
    <property type="evidence" value="ECO:0007669"/>
    <property type="project" value="TreeGrafter"/>
</dbReference>
<dbReference type="OMA" id="FEERMMP"/>
<reference evidence="7" key="2">
    <citation type="submission" date="2010-04" db="EMBL/GenBank/DDBJ databases">
        <authorList>
            <person name="Buell R."/>
            <person name="Hamilton J."/>
            <person name="Hostetler J."/>
        </authorList>
    </citation>
    <scope>NUCLEOTIDE SEQUENCE [LARGE SCALE GENOMIC DNA]</scope>
    <source>
        <strain evidence="7">DAOM:BR144</strain>
    </source>
</reference>
<evidence type="ECO:0000259" key="5">
    <source>
        <dbReference type="PROSITE" id="PS50118"/>
    </source>
</evidence>
<dbReference type="InterPro" id="IPR010422">
    <property type="entry name" value="Ccdc124/Oxs1"/>
</dbReference>
<keyword evidence="2" id="KW-0175">Coiled coil</keyword>
<dbReference type="InterPro" id="IPR054413">
    <property type="entry name" value="LSO1/2"/>
</dbReference>
<comment type="similarity">
    <text evidence="1">Belongs to the CCDC124 family.</text>
</comment>
<dbReference type="HOGENOM" id="CLU_069723_0_0_1"/>
<evidence type="ECO:0000256" key="3">
    <source>
        <dbReference type="PROSITE-ProRule" id="PRU00267"/>
    </source>
</evidence>
<evidence type="ECO:0000313" key="7">
    <source>
        <dbReference type="Proteomes" id="UP000019132"/>
    </source>
</evidence>
<feature type="compositionally biased region" description="Low complexity" evidence="4">
    <location>
        <begin position="31"/>
        <end position="45"/>
    </location>
</feature>
<dbReference type="AlphaFoldDB" id="K3WDG6"/>
<keyword evidence="7" id="KW-1185">Reference proteome</keyword>